<dbReference type="FunCoup" id="A0A061DQD9">
    <property type="interactions" value="66"/>
</dbReference>
<evidence type="ECO:0000256" key="3">
    <source>
        <dbReference type="ARBA" id="ARBA00022692"/>
    </source>
</evidence>
<dbReference type="Gramene" id="Tc01v2_t024820.1">
    <property type="protein sequence ID" value="Tc01v2_p024820.1"/>
    <property type="gene ID" value="Tc01v2_g024820"/>
</dbReference>
<name>A0A061DQD9_THECC</name>
<dbReference type="AlphaFoldDB" id="A0A061DQD9"/>
<keyword evidence="4 7" id="KW-1133">Transmembrane helix</keyword>
<keyword evidence="9" id="KW-1185">Reference proteome</keyword>
<dbReference type="FunFam" id="1.20.1260.100:FF:000001">
    <property type="entry name" value="translocator protein 2"/>
    <property type="match status" value="1"/>
</dbReference>
<feature type="transmembrane region" description="Helical" evidence="7">
    <location>
        <begin position="121"/>
        <end position="139"/>
    </location>
</feature>
<evidence type="ECO:0000256" key="6">
    <source>
        <dbReference type="SAM" id="MobiDB-lite"/>
    </source>
</evidence>
<accession>A0A061DQD9</accession>
<keyword evidence="5 7" id="KW-0472">Membrane</keyword>
<dbReference type="STRING" id="3641.A0A061DQD9"/>
<feature type="compositionally biased region" description="Basic and acidic residues" evidence="6">
    <location>
        <begin position="9"/>
        <end position="35"/>
    </location>
</feature>
<evidence type="ECO:0000256" key="5">
    <source>
        <dbReference type="ARBA" id="ARBA00023136"/>
    </source>
</evidence>
<dbReference type="Gene3D" id="1.20.1260.100">
    <property type="entry name" value="TspO/MBR protein"/>
    <property type="match status" value="1"/>
</dbReference>
<dbReference type="Gramene" id="EOX95029">
    <property type="protein sequence ID" value="EOX95029"/>
    <property type="gene ID" value="TCM_004622"/>
</dbReference>
<dbReference type="GO" id="GO:0033013">
    <property type="term" value="P:tetrapyrrole metabolic process"/>
    <property type="evidence" value="ECO:0007669"/>
    <property type="project" value="UniProtKB-ARBA"/>
</dbReference>
<dbReference type="OMA" id="WVEGGFH"/>
<evidence type="ECO:0000256" key="2">
    <source>
        <dbReference type="ARBA" id="ARBA00007524"/>
    </source>
</evidence>
<dbReference type="CDD" id="cd15904">
    <property type="entry name" value="TSPO_MBR"/>
    <property type="match status" value="1"/>
</dbReference>
<dbReference type="PANTHER" id="PTHR10057">
    <property type="entry name" value="PERIPHERAL-TYPE BENZODIAZEPINE RECEPTOR"/>
    <property type="match status" value="1"/>
</dbReference>
<dbReference type="eggNOG" id="ENOG502RZ33">
    <property type="taxonomic scope" value="Eukaryota"/>
</dbReference>
<dbReference type="Pfam" id="PF03073">
    <property type="entry name" value="TspO_MBR"/>
    <property type="match status" value="1"/>
</dbReference>
<sequence>MESQTLKQRFRDDDPRITTTTNDKDNNKNEKNRTSRREKRMGMAKRGLRSLAVAVSLPLSLTLLNIYLFGSGHGYGALPKPFWFPPLWLIHITCMASSFLMGLSAWLVWAEGGFHARPRALSLFMAQLGLSLAWLPIVFWVGASWVGLVVRLAVFGALVGCSRDFREVNPIAGDLVKPCLAWAAFLAIVNLKLVFL</sequence>
<evidence type="ECO:0000313" key="8">
    <source>
        <dbReference type="EMBL" id="EOX95029.1"/>
    </source>
</evidence>
<dbReference type="Proteomes" id="UP000026915">
    <property type="component" value="Chromosome 1"/>
</dbReference>
<dbReference type="PANTHER" id="PTHR10057:SF0">
    <property type="entry name" value="TRANSLOCATOR PROTEIN"/>
    <property type="match status" value="1"/>
</dbReference>
<feature type="transmembrane region" description="Helical" evidence="7">
    <location>
        <begin position="88"/>
        <end position="109"/>
    </location>
</feature>
<protein>
    <submittedName>
        <fullName evidence="8">TSPO(Outer membrane tryptophan-rich sensory protein)-related</fullName>
    </submittedName>
</protein>
<dbReference type="OrthoDB" id="8841220at2759"/>
<feature type="region of interest" description="Disordered" evidence="6">
    <location>
        <begin position="1"/>
        <end position="43"/>
    </location>
</feature>
<gene>
    <name evidence="8" type="ORF">TCM_004622</name>
</gene>
<evidence type="ECO:0000256" key="7">
    <source>
        <dbReference type="SAM" id="Phobius"/>
    </source>
</evidence>
<evidence type="ECO:0000256" key="4">
    <source>
        <dbReference type="ARBA" id="ARBA00022989"/>
    </source>
</evidence>
<reference evidence="8 9" key="1">
    <citation type="journal article" date="2013" name="Genome Biol.">
        <title>The genome sequence of the most widely cultivated cacao type and its use to identify candidate genes regulating pod color.</title>
        <authorList>
            <person name="Motamayor J.C."/>
            <person name="Mockaitis K."/>
            <person name="Schmutz J."/>
            <person name="Haiminen N."/>
            <person name="Iii D.L."/>
            <person name="Cornejo O."/>
            <person name="Findley S.D."/>
            <person name="Zheng P."/>
            <person name="Utro F."/>
            <person name="Royaert S."/>
            <person name="Saski C."/>
            <person name="Jenkins J."/>
            <person name="Podicheti R."/>
            <person name="Zhao M."/>
            <person name="Scheffler B.E."/>
            <person name="Stack J.C."/>
            <person name="Feltus F.A."/>
            <person name="Mustiga G.M."/>
            <person name="Amores F."/>
            <person name="Phillips W."/>
            <person name="Marelli J.P."/>
            <person name="May G.D."/>
            <person name="Shapiro H."/>
            <person name="Ma J."/>
            <person name="Bustamante C.D."/>
            <person name="Schnell R.J."/>
            <person name="Main D."/>
            <person name="Gilbert D."/>
            <person name="Parida L."/>
            <person name="Kuhn D.N."/>
        </authorList>
    </citation>
    <scope>NUCLEOTIDE SEQUENCE [LARGE SCALE GENOMIC DNA]</scope>
    <source>
        <strain evidence="9">cv. Matina 1-6</strain>
    </source>
</reference>
<evidence type="ECO:0000313" key="9">
    <source>
        <dbReference type="Proteomes" id="UP000026915"/>
    </source>
</evidence>
<comment type="subcellular location">
    <subcellularLocation>
        <location evidence="1">Membrane</location>
        <topology evidence="1">Multi-pass membrane protein</topology>
    </subcellularLocation>
</comment>
<dbReference type="InParanoid" id="A0A061DQD9"/>
<feature type="transmembrane region" description="Helical" evidence="7">
    <location>
        <begin position="47"/>
        <end position="68"/>
    </location>
</feature>
<dbReference type="GO" id="GO:0016020">
    <property type="term" value="C:membrane"/>
    <property type="evidence" value="ECO:0000318"/>
    <property type="project" value="GO_Central"/>
</dbReference>
<comment type="similarity">
    <text evidence="2">Belongs to the TspO/BZRP family.</text>
</comment>
<keyword evidence="3 7" id="KW-0812">Transmembrane</keyword>
<dbReference type="InterPro" id="IPR004307">
    <property type="entry name" value="TspO_MBR"/>
</dbReference>
<organism evidence="8 9">
    <name type="scientific">Theobroma cacao</name>
    <name type="common">Cacao</name>
    <name type="synonym">Cocoa</name>
    <dbReference type="NCBI Taxonomy" id="3641"/>
    <lineage>
        <taxon>Eukaryota</taxon>
        <taxon>Viridiplantae</taxon>
        <taxon>Streptophyta</taxon>
        <taxon>Embryophyta</taxon>
        <taxon>Tracheophyta</taxon>
        <taxon>Spermatophyta</taxon>
        <taxon>Magnoliopsida</taxon>
        <taxon>eudicotyledons</taxon>
        <taxon>Gunneridae</taxon>
        <taxon>Pentapetalae</taxon>
        <taxon>rosids</taxon>
        <taxon>malvids</taxon>
        <taxon>Malvales</taxon>
        <taxon>Malvaceae</taxon>
        <taxon>Byttnerioideae</taxon>
        <taxon>Theobroma</taxon>
    </lineage>
</organism>
<dbReference type="EMBL" id="CM001879">
    <property type="protein sequence ID" value="EOX95029.1"/>
    <property type="molecule type" value="Genomic_DNA"/>
</dbReference>
<evidence type="ECO:0000256" key="1">
    <source>
        <dbReference type="ARBA" id="ARBA00004141"/>
    </source>
</evidence>
<dbReference type="HOGENOM" id="CLU_120171_0_0_1"/>
<dbReference type="InterPro" id="IPR038330">
    <property type="entry name" value="TspO/MBR-related_sf"/>
</dbReference>
<dbReference type="KEGG" id="tcc:18613535"/>
<proteinExistence type="inferred from homology"/>